<dbReference type="GO" id="GO:0005524">
    <property type="term" value="F:ATP binding"/>
    <property type="evidence" value="ECO:0007669"/>
    <property type="project" value="UniProtKB-KW"/>
</dbReference>
<dbReference type="CDD" id="cd16936">
    <property type="entry name" value="HATPase_RsbW-like"/>
    <property type="match status" value="1"/>
</dbReference>
<reference evidence="3 4" key="1">
    <citation type="submission" date="2019-11" db="EMBL/GenBank/DDBJ databases">
        <authorList>
            <person name="Cao P."/>
        </authorList>
    </citation>
    <scope>NUCLEOTIDE SEQUENCE [LARGE SCALE GENOMIC DNA]</scope>
    <source>
        <strain evidence="3 4">NEAU-AAG5</strain>
    </source>
</reference>
<dbReference type="EMBL" id="WOFH01000002">
    <property type="protein sequence ID" value="MUN36162.1"/>
    <property type="molecule type" value="Genomic_DNA"/>
</dbReference>
<feature type="domain" description="Histidine kinase/HSP90-like ATPase" evidence="2">
    <location>
        <begin position="26"/>
        <end position="123"/>
    </location>
</feature>
<dbReference type="Pfam" id="PF13581">
    <property type="entry name" value="HATPase_c_2"/>
    <property type="match status" value="1"/>
</dbReference>
<comment type="caution">
    <text evidence="3">The sequence shown here is derived from an EMBL/GenBank/DDBJ whole genome shotgun (WGS) entry which is preliminary data.</text>
</comment>
<evidence type="ECO:0000256" key="1">
    <source>
        <dbReference type="ARBA" id="ARBA00022527"/>
    </source>
</evidence>
<dbReference type="InterPro" id="IPR050267">
    <property type="entry name" value="Anti-sigma-factor_SerPK"/>
</dbReference>
<dbReference type="SUPFAM" id="SSF55874">
    <property type="entry name" value="ATPase domain of HSP90 chaperone/DNA topoisomerase II/histidine kinase"/>
    <property type="match status" value="1"/>
</dbReference>
<dbReference type="PANTHER" id="PTHR35526:SF3">
    <property type="entry name" value="ANTI-SIGMA-F FACTOR RSBW"/>
    <property type="match status" value="1"/>
</dbReference>
<keyword evidence="4" id="KW-1185">Reference proteome</keyword>
<keyword evidence="1" id="KW-0723">Serine/threonine-protein kinase</keyword>
<keyword evidence="3" id="KW-0547">Nucleotide-binding</keyword>
<gene>
    <name evidence="3" type="ORF">GNZ18_06070</name>
</gene>
<dbReference type="Proteomes" id="UP000432015">
    <property type="component" value="Unassembled WGS sequence"/>
</dbReference>
<sequence length="138" mass="14812">MNDQSGTLLSRKSGEIRMTLLGVGSSVSLVRELVRYALTNWDYPRAAIDDSVLVASEIVTNAVRAARGRPIRVRIAVQDGAPLLECWDPDPELPRPREAGPDAMDGRGLAIIGAYAKDAGVRPSATGVGKVFWALMPL</sequence>
<evidence type="ECO:0000313" key="3">
    <source>
        <dbReference type="EMBL" id="MUN36162.1"/>
    </source>
</evidence>
<dbReference type="AlphaFoldDB" id="A0A7K1KVE8"/>
<organism evidence="3 4">
    <name type="scientific">Actinomadura litoris</name>
    <dbReference type="NCBI Taxonomy" id="2678616"/>
    <lineage>
        <taxon>Bacteria</taxon>
        <taxon>Bacillati</taxon>
        <taxon>Actinomycetota</taxon>
        <taxon>Actinomycetes</taxon>
        <taxon>Streptosporangiales</taxon>
        <taxon>Thermomonosporaceae</taxon>
        <taxon>Actinomadura</taxon>
    </lineage>
</organism>
<keyword evidence="1" id="KW-0418">Kinase</keyword>
<evidence type="ECO:0000313" key="4">
    <source>
        <dbReference type="Proteomes" id="UP000432015"/>
    </source>
</evidence>
<dbReference type="InterPro" id="IPR036890">
    <property type="entry name" value="HATPase_C_sf"/>
</dbReference>
<dbReference type="Gene3D" id="3.30.565.10">
    <property type="entry name" value="Histidine kinase-like ATPase, C-terminal domain"/>
    <property type="match status" value="1"/>
</dbReference>
<accession>A0A7K1KVE8</accession>
<protein>
    <submittedName>
        <fullName evidence="3">ATP-binding protein</fullName>
    </submittedName>
</protein>
<dbReference type="PANTHER" id="PTHR35526">
    <property type="entry name" value="ANTI-SIGMA-F FACTOR RSBW-RELATED"/>
    <property type="match status" value="1"/>
</dbReference>
<dbReference type="GO" id="GO:0004674">
    <property type="term" value="F:protein serine/threonine kinase activity"/>
    <property type="evidence" value="ECO:0007669"/>
    <property type="project" value="UniProtKB-KW"/>
</dbReference>
<keyword evidence="3" id="KW-0067">ATP-binding</keyword>
<keyword evidence="1" id="KW-0808">Transferase</keyword>
<dbReference type="InterPro" id="IPR003594">
    <property type="entry name" value="HATPase_dom"/>
</dbReference>
<evidence type="ECO:0000259" key="2">
    <source>
        <dbReference type="Pfam" id="PF13581"/>
    </source>
</evidence>
<name>A0A7K1KVE8_9ACTN</name>
<proteinExistence type="predicted"/>